<dbReference type="HOGENOM" id="CLU_175615_0_0_14"/>
<dbReference type="KEGG" id="stai:STAIW_v1c08850"/>
<organism evidence="5 6">
    <name type="scientific">Spiroplasma taiwanense CT-1</name>
    <dbReference type="NCBI Taxonomy" id="1276220"/>
    <lineage>
        <taxon>Bacteria</taxon>
        <taxon>Bacillati</taxon>
        <taxon>Mycoplasmatota</taxon>
        <taxon>Mollicutes</taxon>
        <taxon>Entomoplasmatales</taxon>
        <taxon>Spiroplasmataceae</taxon>
        <taxon>Spiroplasma</taxon>
    </lineage>
</organism>
<dbReference type="PANTHER" id="PTHR35798:SF1">
    <property type="entry name" value="CELL DIVISION PROTEIN SEPF"/>
    <property type="match status" value="1"/>
</dbReference>
<dbReference type="Pfam" id="PF04472">
    <property type="entry name" value="SepF"/>
    <property type="match status" value="1"/>
</dbReference>
<protein>
    <recommendedName>
        <fullName evidence="7">Cell division protein SepF</fullName>
    </recommendedName>
</protein>
<name>S5LXZ2_9MOLU</name>
<evidence type="ECO:0000256" key="1">
    <source>
        <dbReference type="ARBA" id="ARBA00022618"/>
    </source>
</evidence>
<keyword evidence="2" id="KW-0717">Septation</keyword>
<comment type="function">
    <text evidence="4">Cell division protein that is part of the divisome complex and is recruited early to the Z-ring. Probably stimulates Z-ring formation, perhaps through the cross-linking of FtsZ protofilaments. Its function overlaps with FtsA.</text>
</comment>
<dbReference type="OrthoDB" id="389747at2"/>
<evidence type="ECO:0008006" key="7">
    <source>
        <dbReference type="Google" id="ProtNLM"/>
    </source>
</evidence>
<keyword evidence="6" id="KW-1185">Reference proteome</keyword>
<evidence type="ECO:0000313" key="5">
    <source>
        <dbReference type="EMBL" id="AGR41471.1"/>
    </source>
</evidence>
<dbReference type="RefSeq" id="WP_020834610.1">
    <property type="nucleotide sequence ID" value="NC_021846.1"/>
</dbReference>
<dbReference type="AlphaFoldDB" id="S5LXZ2"/>
<dbReference type="Proteomes" id="UP000014984">
    <property type="component" value="Chromosome"/>
</dbReference>
<dbReference type="PANTHER" id="PTHR35798">
    <property type="entry name" value="CELL DIVISION PROTEIN SEPF"/>
    <property type="match status" value="1"/>
</dbReference>
<proteinExistence type="predicted"/>
<dbReference type="EMBL" id="CP005074">
    <property type="protein sequence ID" value="AGR41471.1"/>
    <property type="molecule type" value="Genomic_DNA"/>
</dbReference>
<evidence type="ECO:0000256" key="2">
    <source>
        <dbReference type="ARBA" id="ARBA00023210"/>
    </source>
</evidence>
<dbReference type="InterPro" id="IPR007561">
    <property type="entry name" value="Cell_div_SepF/SepF-rel"/>
</dbReference>
<dbReference type="InterPro" id="IPR038594">
    <property type="entry name" value="SepF-like_sf"/>
</dbReference>
<dbReference type="InterPro" id="IPR023052">
    <property type="entry name" value="Cell_div_SepF"/>
</dbReference>
<accession>S5LXZ2</accession>
<keyword evidence="3" id="KW-0131">Cell cycle</keyword>
<dbReference type="GO" id="GO:0000917">
    <property type="term" value="P:division septum assembly"/>
    <property type="evidence" value="ECO:0007669"/>
    <property type="project" value="UniProtKB-KW"/>
</dbReference>
<dbReference type="Gene3D" id="3.30.110.150">
    <property type="entry name" value="SepF-like protein"/>
    <property type="match status" value="1"/>
</dbReference>
<keyword evidence="1" id="KW-0132">Cell division</keyword>
<sequence length="102" mass="12154">MGFFNKEIEKNNKSILNDENSDFIDDIEFDKLNKTHFEPLNYGETKQIADCLLKFNHVTISLKLINIDERKRLIDFLTGVMYGFNGNYKKIDKSIYYFWISK</sequence>
<gene>
    <name evidence="5" type="ORF">STAIW_v1c08850</name>
</gene>
<evidence type="ECO:0000256" key="4">
    <source>
        <dbReference type="ARBA" id="ARBA00044936"/>
    </source>
</evidence>
<dbReference type="STRING" id="1276220.STAIW_v1c08850"/>
<evidence type="ECO:0000313" key="6">
    <source>
        <dbReference type="Proteomes" id="UP000014984"/>
    </source>
</evidence>
<dbReference type="PATRIC" id="fig|1276220.3.peg.903"/>
<reference evidence="5 6" key="1">
    <citation type="journal article" date="2013" name="Genome Biol. Evol.">
        <title>Comparison of metabolic capacities and inference of gene content evolution in mosquito-associated Spiroplasma diminutum and S. taiwanense.</title>
        <authorList>
            <person name="Lo W.S."/>
            <person name="Ku C."/>
            <person name="Chen L.L."/>
            <person name="Chang T.H."/>
            <person name="Kuo C.H."/>
        </authorList>
    </citation>
    <scope>NUCLEOTIDE SEQUENCE [LARGE SCALE GENOMIC DNA]</scope>
    <source>
        <strain evidence="5">CT-1</strain>
    </source>
</reference>
<evidence type="ECO:0000256" key="3">
    <source>
        <dbReference type="ARBA" id="ARBA00023306"/>
    </source>
</evidence>